<feature type="compositionally biased region" description="Polar residues" evidence="1">
    <location>
        <begin position="178"/>
        <end position="194"/>
    </location>
</feature>
<feature type="compositionally biased region" description="Basic and acidic residues" evidence="1">
    <location>
        <begin position="162"/>
        <end position="172"/>
    </location>
</feature>
<sequence>FSFSIDDALLIFNDEPRSPALSASSSTEGSNLSEEFPSTPGASDDEDFCELQFLSPRLRPHYIKIRPLYDENVDNIIDEDTKAYNAFVELSEETREEDEGEQISTRATFRTLFPHTSLLPAEQPKPRGLSRFSKALPRLSFSVHPSSTFPAVPSVLVSANDVDPRETRDPTHGHLLTSPATGQAPSFSSHVCSI</sequence>
<feature type="non-terminal residue" evidence="2">
    <location>
        <position position="194"/>
    </location>
</feature>
<evidence type="ECO:0000313" key="3">
    <source>
        <dbReference type="Proteomes" id="UP000183567"/>
    </source>
</evidence>
<dbReference type="AlphaFoldDB" id="A0A1J8QZ67"/>
<gene>
    <name evidence="2" type="ORF">AZE42_11817</name>
</gene>
<keyword evidence="3" id="KW-1185">Reference proteome</keyword>
<feature type="compositionally biased region" description="Polar residues" evidence="1">
    <location>
        <begin position="21"/>
        <end position="33"/>
    </location>
</feature>
<name>A0A1J8QZ67_9AGAM</name>
<dbReference type="Proteomes" id="UP000183567">
    <property type="component" value="Unassembled WGS sequence"/>
</dbReference>
<dbReference type="OrthoDB" id="10604677at2759"/>
<evidence type="ECO:0000313" key="2">
    <source>
        <dbReference type="EMBL" id="OJA14778.1"/>
    </source>
</evidence>
<accession>A0A1J8QZ67</accession>
<organism evidence="2 3">
    <name type="scientific">Rhizopogon vesiculosus</name>
    <dbReference type="NCBI Taxonomy" id="180088"/>
    <lineage>
        <taxon>Eukaryota</taxon>
        <taxon>Fungi</taxon>
        <taxon>Dikarya</taxon>
        <taxon>Basidiomycota</taxon>
        <taxon>Agaricomycotina</taxon>
        <taxon>Agaricomycetes</taxon>
        <taxon>Agaricomycetidae</taxon>
        <taxon>Boletales</taxon>
        <taxon>Suillineae</taxon>
        <taxon>Rhizopogonaceae</taxon>
        <taxon>Rhizopogon</taxon>
    </lineage>
</organism>
<dbReference type="EMBL" id="LVVM01003494">
    <property type="protein sequence ID" value="OJA14778.1"/>
    <property type="molecule type" value="Genomic_DNA"/>
</dbReference>
<feature type="non-terminal residue" evidence="2">
    <location>
        <position position="1"/>
    </location>
</feature>
<proteinExistence type="predicted"/>
<evidence type="ECO:0000256" key="1">
    <source>
        <dbReference type="SAM" id="MobiDB-lite"/>
    </source>
</evidence>
<feature type="region of interest" description="Disordered" evidence="1">
    <location>
        <begin position="162"/>
        <end position="194"/>
    </location>
</feature>
<protein>
    <submittedName>
        <fullName evidence="2">Uncharacterized protein</fullName>
    </submittedName>
</protein>
<feature type="region of interest" description="Disordered" evidence="1">
    <location>
        <begin position="17"/>
        <end position="45"/>
    </location>
</feature>
<comment type="caution">
    <text evidence="2">The sequence shown here is derived from an EMBL/GenBank/DDBJ whole genome shotgun (WGS) entry which is preliminary data.</text>
</comment>
<reference evidence="2 3" key="1">
    <citation type="submission" date="2016-03" db="EMBL/GenBank/DDBJ databases">
        <title>Comparative genomics of the ectomycorrhizal sister species Rhizopogon vinicolor and Rhizopogon vesiculosus (Basidiomycota: Boletales) reveals a divergence of the mating type B locus.</title>
        <authorList>
            <person name="Mujic A.B."/>
            <person name="Kuo A."/>
            <person name="Tritt A."/>
            <person name="Lipzen A."/>
            <person name="Chen C."/>
            <person name="Johnson J."/>
            <person name="Sharma A."/>
            <person name="Barry K."/>
            <person name="Grigoriev I.V."/>
            <person name="Spatafora J.W."/>
        </authorList>
    </citation>
    <scope>NUCLEOTIDE SEQUENCE [LARGE SCALE GENOMIC DNA]</scope>
    <source>
        <strain evidence="2 3">AM-OR11-056</strain>
    </source>
</reference>